<evidence type="ECO:0000313" key="7">
    <source>
        <dbReference type="Proteomes" id="UP001146793"/>
    </source>
</evidence>
<dbReference type="GO" id="GO:0043843">
    <property type="term" value="F:ADP-specific glucokinase activity"/>
    <property type="evidence" value="ECO:0007669"/>
    <property type="project" value="TreeGrafter"/>
</dbReference>
<dbReference type="GO" id="GO:0006096">
    <property type="term" value="P:glycolytic process"/>
    <property type="evidence" value="ECO:0007669"/>
    <property type="project" value="UniProtKB-KW"/>
</dbReference>
<dbReference type="Gene3D" id="3.40.1190.20">
    <property type="match status" value="1"/>
</dbReference>
<evidence type="ECO:0000256" key="5">
    <source>
        <dbReference type="ARBA" id="ARBA00023152"/>
    </source>
</evidence>
<dbReference type="Pfam" id="PF04587">
    <property type="entry name" value="ADP_PFK_GK"/>
    <property type="match status" value="1"/>
</dbReference>
<reference evidence="6" key="1">
    <citation type="submission" date="2022-08" db="EMBL/GenBank/DDBJ databases">
        <title>Novel sulphate-reducing endosymbionts in the free-living metamonad Anaeramoeba.</title>
        <authorList>
            <person name="Jerlstrom-Hultqvist J."/>
            <person name="Cepicka I."/>
            <person name="Gallot-Lavallee L."/>
            <person name="Salas-Leiva D."/>
            <person name="Curtis B.A."/>
            <person name="Zahonova K."/>
            <person name="Pipaliya S."/>
            <person name="Dacks J."/>
            <person name="Roger A.J."/>
        </authorList>
    </citation>
    <scope>NUCLEOTIDE SEQUENCE</scope>
    <source>
        <strain evidence="6">Busselton2</strain>
    </source>
</reference>
<keyword evidence="1" id="KW-0808">Transferase</keyword>
<dbReference type="InterPro" id="IPR029056">
    <property type="entry name" value="Ribokinase-like"/>
</dbReference>
<keyword evidence="5" id="KW-0324">Glycolysis</keyword>
<accession>A0AAV7Y7M6</accession>
<keyword evidence="2" id="KW-0479">Metal-binding</keyword>
<evidence type="ECO:0000256" key="1">
    <source>
        <dbReference type="ARBA" id="ARBA00022679"/>
    </source>
</evidence>
<dbReference type="GO" id="GO:0006006">
    <property type="term" value="P:glucose metabolic process"/>
    <property type="evidence" value="ECO:0007669"/>
    <property type="project" value="TreeGrafter"/>
</dbReference>
<dbReference type="Proteomes" id="UP001146793">
    <property type="component" value="Unassembled WGS sequence"/>
</dbReference>
<protein>
    <submittedName>
        <fullName evidence="6">Adp-dependent glucokinase</fullName>
    </submittedName>
</protein>
<evidence type="ECO:0000313" key="6">
    <source>
        <dbReference type="EMBL" id="KAJ3425813.1"/>
    </source>
</evidence>
<evidence type="ECO:0000256" key="2">
    <source>
        <dbReference type="ARBA" id="ARBA00022723"/>
    </source>
</evidence>
<dbReference type="GO" id="GO:0046872">
    <property type="term" value="F:metal ion binding"/>
    <property type="evidence" value="ECO:0007669"/>
    <property type="project" value="UniProtKB-KW"/>
</dbReference>
<sequence length="475" mass="54285">MKRTLEEKNKLKVKNKNTKTKKRFALGYNVNIDALVPALDFFSQFLESLNLSVEELKPQDKKEINNAKDLLQVFMYHFQGGRAGERFVTDSNFFRQITDFFLSNCEHTLLLGGNAGLMADSLAEGGHCVLLAGIAGPYLERLIHQDVIFPNCEDILNNSYSTPFLTTKQAKWLDRNGINLGENSDQIHLILEYTKGSKFCGLTCPRANRFILSNDYFNAEMKTMKLFHNYLPTFKPTDIVVTGIHLGDGLERQDRLKLVNKFQKNLQTIDPEIPIHFEFSSVANEDFIQQIVEKIFPYVNSLGINEQEIASIAHTFKLHENDEIELMRNAYPPIALIVQMMKSILDKFQNTKLSRIHFHCLGYHVIGQIKEIWEDAENAVAAGSIKTSTQACGFTIKEAFEMENFATKNLFFSENSWKLDEIEWNNEGIIRNFDLDDYKFFWAPVAPCKNPIKTVGLGDAISITGFMNSNMKKKN</sequence>
<dbReference type="Gene3D" id="3.30.1110.20">
    <property type="match status" value="1"/>
</dbReference>
<dbReference type="SUPFAM" id="SSF53613">
    <property type="entry name" value="Ribokinase-like"/>
    <property type="match status" value="1"/>
</dbReference>
<gene>
    <name evidence="6" type="ORF">M0812_28259</name>
</gene>
<name>A0AAV7Y7M6_9EUKA</name>
<proteinExistence type="predicted"/>
<dbReference type="GO" id="GO:0005783">
    <property type="term" value="C:endoplasmic reticulum"/>
    <property type="evidence" value="ECO:0007669"/>
    <property type="project" value="TreeGrafter"/>
</dbReference>
<dbReference type="AlphaFoldDB" id="A0AAV7Y7M6"/>
<dbReference type="PANTHER" id="PTHR21208:SF0">
    <property type="entry name" value="ADP-DEPENDENT GLUCOKINASE"/>
    <property type="match status" value="1"/>
</dbReference>
<organism evidence="6 7">
    <name type="scientific">Anaeramoeba flamelloides</name>
    <dbReference type="NCBI Taxonomy" id="1746091"/>
    <lineage>
        <taxon>Eukaryota</taxon>
        <taxon>Metamonada</taxon>
        <taxon>Anaeramoebidae</taxon>
        <taxon>Anaeramoeba</taxon>
    </lineage>
</organism>
<dbReference type="InterPro" id="IPR007666">
    <property type="entry name" value="ADP_PFK/GK"/>
</dbReference>
<keyword evidence="3" id="KW-0418">Kinase</keyword>
<dbReference type="PANTHER" id="PTHR21208">
    <property type="entry name" value="ADP-DEPENDENT GLUCOKINASE"/>
    <property type="match status" value="1"/>
</dbReference>
<keyword evidence="4" id="KW-0460">Magnesium</keyword>
<evidence type="ECO:0000256" key="4">
    <source>
        <dbReference type="ARBA" id="ARBA00022842"/>
    </source>
</evidence>
<dbReference type="PROSITE" id="PS51255">
    <property type="entry name" value="ADPK"/>
    <property type="match status" value="1"/>
</dbReference>
<evidence type="ECO:0000256" key="3">
    <source>
        <dbReference type="ARBA" id="ARBA00022777"/>
    </source>
</evidence>
<comment type="caution">
    <text evidence="6">The sequence shown here is derived from an EMBL/GenBank/DDBJ whole genome shotgun (WGS) entry which is preliminary data.</text>
</comment>
<dbReference type="EMBL" id="JANTQA010000070">
    <property type="protein sequence ID" value="KAJ3425813.1"/>
    <property type="molecule type" value="Genomic_DNA"/>
</dbReference>